<evidence type="ECO:0000313" key="3">
    <source>
        <dbReference type="EMBL" id="RMB08461.1"/>
    </source>
</evidence>
<dbReference type="AlphaFoldDB" id="A0A3M0CFT3"/>
<reference evidence="3 4" key="1">
    <citation type="submission" date="2018-10" db="EMBL/GenBank/DDBJ databases">
        <title>Genomic Encyclopedia of Archaeal and Bacterial Type Strains, Phase II (KMG-II): from individual species to whole genera.</title>
        <authorList>
            <person name="Goeker M."/>
        </authorList>
    </citation>
    <scope>NUCLEOTIDE SEQUENCE [LARGE SCALE GENOMIC DNA]</scope>
    <source>
        <strain evidence="3 4">DSM 25217</strain>
    </source>
</reference>
<sequence length="157" mass="16751">MAQTKTASQTSTSGKTAAASDAAQKTAASVTAATTAATPNPIGIPAMDGEAFMALSTKNIQALSRMSDVFLTGVANVHSELSNFVSRRLQEDIDFQHSLSKCTSPGDVLEQYSVFMQDMMREYMEEFSKLGSLAAENSLKGVTELEEETLGTHKTDS</sequence>
<keyword evidence="4" id="KW-1185">Reference proteome</keyword>
<accession>A0A3M0CFT3</accession>
<organism evidence="3 4">
    <name type="scientific">Eilatimonas milleporae</name>
    <dbReference type="NCBI Taxonomy" id="911205"/>
    <lineage>
        <taxon>Bacteria</taxon>
        <taxon>Pseudomonadati</taxon>
        <taxon>Pseudomonadota</taxon>
        <taxon>Alphaproteobacteria</taxon>
        <taxon>Kordiimonadales</taxon>
        <taxon>Kordiimonadaceae</taxon>
        <taxon>Eilatimonas</taxon>
    </lineage>
</organism>
<evidence type="ECO:0000256" key="1">
    <source>
        <dbReference type="SAM" id="MobiDB-lite"/>
    </source>
</evidence>
<dbReference type="OrthoDB" id="7677065at2"/>
<proteinExistence type="predicted"/>
<protein>
    <submittedName>
        <fullName evidence="3">Phasin protein</fullName>
    </submittedName>
</protein>
<dbReference type="EMBL" id="REFR01000010">
    <property type="protein sequence ID" value="RMB08461.1"/>
    <property type="molecule type" value="Genomic_DNA"/>
</dbReference>
<gene>
    <name evidence="3" type="ORF">BXY39_1094</name>
</gene>
<dbReference type="InParanoid" id="A0A3M0CFT3"/>
<dbReference type="Proteomes" id="UP000271227">
    <property type="component" value="Unassembled WGS sequence"/>
</dbReference>
<feature type="domain" description="Phasin" evidence="2">
    <location>
        <begin position="50"/>
        <end position="136"/>
    </location>
</feature>
<evidence type="ECO:0000259" key="2">
    <source>
        <dbReference type="Pfam" id="PF09361"/>
    </source>
</evidence>
<evidence type="ECO:0000313" key="4">
    <source>
        <dbReference type="Proteomes" id="UP000271227"/>
    </source>
</evidence>
<comment type="caution">
    <text evidence="3">The sequence shown here is derived from an EMBL/GenBank/DDBJ whole genome shotgun (WGS) entry which is preliminary data.</text>
</comment>
<name>A0A3M0CFT3_9PROT</name>
<feature type="region of interest" description="Disordered" evidence="1">
    <location>
        <begin position="1"/>
        <end position="21"/>
    </location>
</feature>
<dbReference type="RefSeq" id="WP_121937827.1">
    <property type="nucleotide sequence ID" value="NZ_REFR01000010.1"/>
</dbReference>
<dbReference type="Pfam" id="PF09361">
    <property type="entry name" value="Phasin_2"/>
    <property type="match status" value="1"/>
</dbReference>
<dbReference type="InterPro" id="IPR018968">
    <property type="entry name" value="Phasin"/>
</dbReference>